<proteinExistence type="predicted"/>
<dbReference type="InterPro" id="IPR050482">
    <property type="entry name" value="Sensor_HK_TwoCompSys"/>
</dbReference>
<name>A0A1L3GFC1_SYNAC</name>
<evidence type="ECO:0000256" key="4">
    <source>
        <dbReference type="ARBA" id="ARBA00022553"/>
    </source>
</evidence>
<organism evidence="12 13">
    <name type="scientific">Syntrophotalea acetylenica</name>
    <name type="common">Pelobacter acetylenicus</name>
    <dbReference type="NCBI Taxonomy" id="29542"/>
    <lineage>
        <taxon>Bacteria</taxon>
        <taxon>Pseudomonadati</taxon>
        <taxon>Thermodesulfobacteriota</taxon>
        <taxon>Desulfuromonadia</taxon>
        <taxon>Desulfuromonadales</taxon>
        <taxon>Syntrophotaleaceae</taxon>
        <taxon>Syntrophotalea</taxon>
    </lineage>
</organism>
<dbReference type="EC" id="2.7.13.3" evidence="3"/>
<feature type="domain" description="HAMP" evidence="11">
    <location>
        <begin position="200"/>
        <end position="253"/>
    </location>
</feature>
<comment type="catalytic activity">
    <reaction evidence="1">
        <text>ATP + protein L-histidine = ADP + protein N-phospho-L-histidine.</text>
        <dbReference type="EC" id="2.7.13.3"/>
    </reaction>
</comment>
<dbReference type="InterPro" id="IPR003594">
    <property type="entry name" value="HATPase_dom"/>
</dbReference>
<dbReference type="GO" id="GO:0000155">
    <property type="term" value="F:phosphorelay sensor kinase activity"/>
    <property type="evidence" value="ECO:0007669"/>
    <property type="project" value="InterPro"/>
</dbReference>
<protein>
    <recommendedName>
        <fullName evidence="3">histidine kinase</fullName>
        <ecNumber evidence="3">2.7.13.3</ecNumber>
    </recommendedName>
</protein>
<evidence type="ECO:0000259" key="11">
    <source>
        <dbReference type="PROSITE" id="PS50885"/>
    </source>
</evidence>
<evidence type="ECO:0000256" key="9">
    <source>
        <dbReference type="ARBA" id="ARBA00023012"/>
    </source>
</evidence>
<evidence type="ECO:0000256" key="3">
    <source>
        <dbReference type="ARBA" id="ARBA00012438"/>
    </source>
</evidence>
<keyword evidence="10" id="KW-1133">Transmembrane helix</keyword>
<dbReference type="InterPro" id="IPR036890">
    <property type="entry name" value="HATPase_C_sf"/>
</dbReference>
<evidence type="ECO:0000256" key="8">
    <source>
        <dbReference type="ARBA" id="ARBA00022840"/>
    </source>
</evidence>
<keyword evidence="7" id="KW-0418">Kinase</keyword>
<dbReference type="Pfam" id="PF00672">
    <property type="entry name" value="HAMP"/>
    <property type="match status" value="1"/>
</dbReference>
<dbReference type="GO" id="GO:0005524">
    <property type="term" value="F:ATP binding"/>
    <property type="evidence" value="ECO:0007669"/>
    <property type="project" value="UniProtKB-KW"/>
</dbReference>
<dbReference type="Gene3D" id="6.10.340.10">
    <property type="match status" value="1"/>
</dbReference>
<keyword evidence="10" id="KW-0812">Transmembrane</keyword>
<keyword evidence="4" id="KW-0597">Phosphoprotein</keyword>
<dbReference type="InterPro" id="IPR003660">
    <property type="entry name" value="HAMP_dom"/>
</dbReference>
<evidence type="ECO:0000256" key="5">
    <source>
        <dbReference type="ARBA" id="ARBA00022679"/>
    </source>
</evidence>
<evidence type="ECO:0000256" key="10">
    <source>
        <dbReference type="SAM" id="Phobius"/>
    </source>
</evidence>
<dbReference type="SUPFAM" id="SSF158472">
    <property type="entry name" value="HAMP domain-like"/>
    <property type="match status" value="1"/>
</dbReference>
<evidence type="ECO:0000313" key="12">
    <source>
        <dbReference type="EMBL" id="APG24672.1"/>
    </source>
</evidence>
<dbReference type="STRING" id="29542.A6070_00175"/>
<comment type="subcellular location">
    <subcellularLocation>
        <location evidence="2">Membrane</location>
    </subcellularLocation>
</comment>
<dbReference type="GO" id="GO:0046983">
    <property type="term" value="F:protein dimerization activity"/>
    <property type="evidence" value="ECO:0007669"/>
    <property type="project" value="InterPro"/>
</dbReference>
<dbReference type="AlphaFoldDB" id="A0A1L3GFC1"/>
<dbReference type="CDD" id="cd16917">
    <property type="entry name" value="HATPase_UhpB-NarQ-NarX-like"/>
    <property type="match status" value="1"/>
</dbReference>
<dbReference type="PANTHER" id="PTHR24421:SF10">
    <property type="entry name" value="NITRATE_NITRITE SENSOR PROTEIN NARQ"/>
    <property type="match status" value="1"/>
</dbReference>
<keyword evidence="9" id="KW-0902">Two-component regulatory system</keyword>
<sequence length="470" mass="52180">MRLTLKHQILIAPAAVLLLMTLLLVFLQYTYMDLSHKREQAEGIGAILMGITEANIAARVMEDAIRQYQDLVKNGQASYDNLDALLADLDQAYAHLVSGLDRVRTYMPLSESQGQDLMRAVEALYPDKDAFNVWAFTAALEQLRPHMVGLNDQTRKMRKDSPPPNSNDLDKLTDRAALVSVIVLGAAIPVGVLLSLFFARGILRRVQTLSDSAGRIVRGDLKPPPAPDTVRDELDDLALSINHMTDQLIRVVGTEKLLEGAEEERRRIAMDIHDQTLCDLSGILRGLQSLPAEGDLKNEVCTLEEDLLRAIANLRQLMDNLHPQTLDILGLGAALESHLERHLGKGDMPEYHLYICPAVDSANLTRLQKLTLYRIAVEAIHNVIKHARASRYEVNLNLCGGQVVLSIEDNGIGFDLEEVALRAGRGLNNIRERARTIGAQVRWCNSRFSSGTRFELTLPVLANTREGGQE</sequence>
<dbReference type="PROSITE" id="PS50885">
    <property type="entry name" value="HAMP"/>
    <property type="match status" value="1"/>
</dbReference>
<dbReference type="InterPro" id="IPR011712">
    <property type="entry name" value="Sig_transdc_His_kin_sub3_dim/P"/>
</dbReference>
<evidence type="ECO:0000256" key="7">
    <source>
        <dbReference type="ARBA" id="ARBA00022777"/>
    </source>
</evidence>
<keyword evidence="5" id="KW-0808">Transferase</keyword>
<evidence type="ECO:0000313" key="13">
    <source>
        <dbReference type="Proteomes" id="UP000182264"/>
    </source>
</evidence>
<keyword evidence="8" id="KW-0067">ATP-binding</keyword>
<evidence type="ECO:0000256" key="1">
    <source>
        <dbReference type="ARBA" id="ARBA00000085"/>
    </source>
</evidence>
<dbReference type="Pfam" id="PF02518">
    <property type="entry name" value="HATPase_c"/>
    <property type="match status" value="1"/>
</dbReference>
<dbReference type="SMART" id="SM00304">
    <property type="entry name" value="HAMP"/>
    <property type="match status" value="1"/>
</dbReference>
<dbReference type="PANTHER" id="PTHR24421">
    <property type="entry name" value="NITRATE/NITRITE SENSOR PROTEIN NARX-RELATED"/>
    <property type="match status" value="1"/>
</dbReference>
<reference evidence="12 13" key="1">
    <citation type="journal article" date="2017" name="Genome Announc.">
        <title>Complete Genome Sequences of Two Acetylene-Fermenting Pelobacter acetylenicus Strains.</title>
        <authorList>
            <person name="Sutton J.M."/>
            <person name="Baesman S.M."/>
            <person name="Fierst J.L."/>
            <person name="Poret-Peterson A.T."/>
            <person name="Oremland R.S."/>
            <person name="Dunlap D.S."/>
            <person name="Akob D.M."/>
        </authorList>
    </citation>
    <scope>NUCLEOTIDE SEQUENCE [LARGE SCALE GENOMIC DNA]</scope>
    <source>
        <strain evidence="12 13">DSM 3247</strain>
    </source>
</reference>
<feature type="transmembrane region" description="Helical" evidence="10">
    <location>
        <begin position="9"/>
        <end position="29"/>
    </location>
</feature>
<dbReference type="Pfam" id="PF07730">
    <property type="entry name" value="HisKA_3"/>
    <property type="match status" value="1"/>
</dbReference>
<dbReference type="CDD" id="cd06225">
    <property type="entry name" value="HAMP"/>
    <property type="match status" value="1"/>
</dbReference>
<dbReference type="SUPFAM" id="SSF55874">
    <property type="entry name" value="ATPase domain of HSP90 chaperone/DNA topoisomerase II/histidine kinase"/>
    <property type="match status" value="1"/>
</dbReference>
<evidence type="ECO:0000256" key="6">
    <source>
        <dbReference type="ARBA" id="ARBA00022741"/>
    </source>
</evidence>
<dbReference type="GO" id="GO:0016020">
    <property type="term" value="C:membrane"/>
    <property type="evidence" value="ECO:0007669"/>
    <property type="project" value="UniProtKB-SubCell"/>
</dbReference>
<gene>
    <name evidence="12" type="ORF">A7E75_06250</name>
</gene>
<keyword evidence="13" id="KW-1185">Reference proteome</keyword>
<feature type="transmembrane region" description="Helical" evidence="10">
    <location>
        <begin position="176"/>
        <end position="199"/>
    </location>
</feature>
<keyword evidence="10" id="KW-0472">Membrane</keyword>
<dbReference type="Gene3D" id="3.30.565.10">
    <property type="entry name" value="Histidine kinase-like ATPase, C-terminal domain"/>
    <property type="match status" value="1"/>
</dbReference>
<dbReference type="Proteomes" id="UP000182264">
    <property type="component" value="Chromosome"/>
</dbReference>
<accession>A0A1L3GFC1</accession>
<evidence type="ECO:0000256" key="2">
    <source>
        <dbReference type="ARBA" id="ARBA00004370"/>
    </source>
</evidence>
<dbReference type="EMBL" id="CP015518">
    <property type="protein sequence ID" value="APG24672.1"/>
    <property type="molecule type" value="Genomic_DNA"/>
</dbReference>
<keyword evidence="6" id="KW-0547">Nucleotide-binding</keyword>